<dbReference type="Proteomes" id="UP001221757">
    <property type="component" value="Unassembled WGS sequence"/>
</dbReference>
<dbReference type="EMBL" id="JARKIE010000486">
    <property type="protein sequence ID" value="KAJ7633724.1"/>
    <property type="molecule type" value="Genomic_DNA"/>
</dbReference>
<comment type="caution">
    <text evidence="2">The sequence shown here is derived from an EMBL/GenBank/DDBJ whole genome shotgun (WGS) entry which is preliminary data.</text>
</comment>
<organism evidence="2 3">
    <name type="scientific">Mycena rosella</name>
    <name type="common">Pink bonnet</name>
    <name type="synonym">Agaricus rosellus</name>
    <dbReference type="NCBI Taxonomy" id="1033263"/>
    <lineage>
        <taxon>Eukaryota</taxon>
        <taxon>Fungi</taxon>
        <taxon>Dikarya</taxon>
        <taxon>Basidiomycota</taxon>
        <taxon>Agaricomycotina</taxon>
        <taxon>Agaricomycetes</taxon>
        <taxon>Agaricomycetidae</taxon>
        <taxon>Agaricales</taxon>
        <taxon>Marasmiineae</taxon>
        <taxon>Mycenaceae</taxon>
        <taxon>Mycena</taxon>
    </lineage>
</organism>
<protein>
    <submittedName>
        <fullName evidence="2">Uncharacterized protein</fullName>
    </submittedName>
</protein>
<accession>A0AAD7BY48</accession>
<reference evidence="2" key="1">
    <citation type="submission" date="2023-03" db="EMBL/GenBank/DDBJ databases">
        <title>Massive genome expansion in bonnet fungi (Mycena s.s.) driven by repeated elements and novel gene families across ecological guilds.</title>
        <authorList>
            <consortium name="Lawrence Berkeley National Laboratory"/>
            <person name="Harder C.B."/>
            <person name="Miyauchi S."/>
            <person name="Viragh M."/>
            <person name="Kuo A."/>
            <person name="Thoen E."/>
            <person name="Andreopoulos B."/>
            <person name="Lu D."/>
            <person name="Skrede I."/>
            <person name="Drula E."/>
            <person name="Henrissat B."/>
            <person name="Morin E."/>
            <person name="Kohler A."/>
            <person name="Barry K."/>
            <person name="LaButti K."/>
            <person name="Morin E."/>
            <person name="Salamov A."/>
            <person name="Lipzen A."/>
            <person name="Mereny Z."/>
            <person name="Hegedus B."/>
            <person name="Baldrian P."/>
            <person name="Stursova M."/>
            <person name="Weitz H."/>
            <person name="Taylor A."/>
            <person name="Grigoriev I.V."/>
            <person name="Nagy L.G."/>
            <person name="Martin F."/>
            <person name="Kauserud H."/>
        </authorList>
    </citation>
    <scope>NUCLEOTIDE SEQUENCE</scope>
    <source>
        <strain evidence="2">CBHHK067</strain>
    </source>
</reference>
<dbReference type="AlphaFoldDB" id="A0AAD7BY48"/>
<name>A0AAD7BY48_MYCRO</name>
<evidence type="ECO:0000256" key="1">
    <source>
        <dbReference type="SAM" id="MobiDB-lite"/>
    </source>
</evidence>
<keyword evidence="3" id="KW-1185">Reference proteome</keyword>
<evidence type="ECO:0000313" key="3">
    <source>
        <dbReference type="Proteomes" id="UP001221757"/>
    </source>
</evidence>
<sequence length="119" mass="12752">MRRAGTHPPPRVASYRGVFRSSKVNLAEPVDTSSAIIRSASPLLSVDNGTNTQGPNAAGTEANFDIQYAMERMPRFWRSSGAQARGASALDNIRFAPEAEKDEAAGEASSARVRSAQRC</sequence>
<feature type="region of interest" description="Disordered" evidence="1">
    <location>
        <begin position="99"/>
        <end position="119"/>
    </location>
</feature>
<evidence type="ECO:0000313" key="2">
    <source>
        <dbReference type="EMBL" id="KAJ7633724.1"/>
    </source>
</evidence>
<gene>
    <name evidence="2" type="ORF">B0H17DRAFT_1149892</name>
</gene>
<proteinExistence type="predicted"/>